<protein>
    <recommendedName>
        <fullName evidence="4">Exo-alpha-sialidase</fullName>
    </recommendedName>
</protein>
<dbReference type="RefSeq" id="WP_377978545.1">
    <property type="nucleotide sequence ID" value="NZ_JBBKXY010000002.1"/>
</dbReference>
<dbReference type="Proteomes" id="UP001598112">
    <property type="component" value="Unassembled WGS sequence"/>
</dbReference>
<name>A0ABW6D8A8_9BACT</name>
<comment type="caution">
    <text evidence="2">The sequence shown here is derived from an EMBL/GenBank/DDBJ whole genome shotgun (WGS) entry which is preliminary data.</text>
</comment>
<keyword evidence="3" id="KW-1185">Reference proteome</keyword>
<keyword evidence="1" id="KW-0732">Signal</keyword>
<dbReference type="SUPFAM" id="SSF50939">
    <property type="entry name" value="Sialidases"/>
    <property type="match status" value="1"/>
</dbReference>
<feature type="signal peptide" evidence="1">
    <location>
        <begin position="1"/>
        <end position="17"/>
    </location>
</feature>
<proteinExistence type="predicted"/>
<dbReference type="InterPro" id="IPR036278">
    <property type="entry name" value="Sialidase_sf"/>
</dbReference>
<evidence type="ECO:0000313" key="2">
    <source>
        <dbReference type="EMBL" id="MFD3293282.1"/>
    </source>
</evidence>
<sequence length="377" mass="41363">MKKLILLLVFFAQISFAQTVSNPANQALDPSFALKSNGDVVLSWVEKSANGVLFFRKVNQGPAEQVPIDKKASTHAEGMPKLAYKADGTCILLYEMNRPTAASRFNGDLLYAMEVNGVWQKPQHIHQDTAAGLSHSFGKIISLPNGQVGAYWLDVKVGPKGRTLVTASTAPGLGFGDMKILDKQTCECCRIDALADTKGNVDVIYRDLNDKGERDMGYIHSNDFGKTYTESVPLYEDHWKVNACPHAGPSLVRGSKGLEAAWYTGAEGSSGVKWAYQGSKKMILHLLGDKIRMPQLASNPKGETALVFAEIKQEGDRYYKQIGFVVKDLSGKLTKSYVSDPAFDCSYPAIKWGGKSWIIAYEAVKEEVNQVVQVISK</sequence>
<organism evidence="2 3">
    <name type="scientific">Aquirufa originis</name>
    <dbReference type="NCBI Taxonomy" id="3096514"/>
    <lineage>
        <taxon>Bacteria</taxon>
        <taxon>Pseudomonadati</taxon>
        <taxon>Bacteroidota</taxon>
        <taxon>Cytophagia</taxon>
        <taxon>Cytophagales</taxon>
        <taxon>Flectobacillaceae</taxon>
        <taxon>Aquirufa</taxon>
    </lineage>
</organism>
<accession>A0ABW6D8A8</accession>
<reference evidence="2 3" key="1">
    <citation type="submission" date="2024-03" db="EMBL/GenBank/DDBJ databases">
        <title>Aquirufa genome sequencing.</title>
        <authorList>
            <person name="Pitt A."/>
            <person name="Hahn M.W."/>
        </authorList>
    </citation>
    <scope>NUCLEOTIDE SEQUENCE [LARGE SCALE GENOMIC DNA]</scope>
    <source>
        <strain evidence="2 3">KTFRIE-69F</strain>
    </source>
</reference>
<evidence type="ECO:0000313" key="3">
    <source>
        <dbReference type="Proteomes" id="UP001598112"/>
    </source>
</evidence>
<evidence type="ECO:0000256" key="1">
    <source>
        <dbReference type="SAM" id="SignalP"/>
    </source>
</evidence>
<feature type="chain" id="PRO_5046559213" description="Exo-alpha-sialidase" evidence="1">
    <location>
        <begin position="18"/>
        <end position="377"/>
    </location>
</feature>
<dbReference type="EMBL" id="JBBKXY010000002">
    <property type="protein sequence ID" value="MFD3293282.1"/>
    <property type="molecule type" value="Genomic_DNA"/>
</dbReference>
<dbReference type="Gene3D" id="2.120.10.10">
    <property type="match status" value="1"/>
</dbReference>
<evidence type="ECO:0008006" key="4">
    <source>
        <dbReference type="Google" id="ProtNLM"/>
    </source>
</evidence>
<gene>
    <name evidence="2" type="ORF">SKC35_06250</name>
</gene>